<dbReference type="EMBL" id="LUHQ01000002">
    <property type="protein sequence ID" value="OAP10274.1"/>
    <property type="molecule type" value="Genomic_DNA"/>
</dbReference>
<sequence>MKNSPTADDPANRRNVPDDPTAFVNVRNVSLTTRFDIQFETAAIPPASPL</sequence>
<name>A0A178VWP4_ARATH</name>
<organism evidence="2 3">
    <name type="scientific">Arabidopsis thaliana</name>
    <name type="common">Mouse-ear cress</name>
    <dbReference type="NCBI Taxonomy" id="3702"/>
    <lineage>
        <taxon>Eukaryota</taxon>
        <taxon>Viridiplantae</taxon>
        <taxon>Streptophyta</taxon>
        <taxon>Embryophyta</taxon>
        <taxon>Tracheophyta</taxon>
        <taxon>Spermatophyta</taxon>
        <taxon>Magnoliopsida</taxon>
        <taxon>eudicotyledons</taxon>
        <taxon>Gunneridae</taxon>
        <taxon>Pentapetalae</taxon>
        <taxon>rosids</taxon>
        <taxon>malvids</taxon>
        <taxon>Brassicales</taxon>
        <taxon>Brassicaceae</taxon>
        <taxon>Camelineae</taxon>
        <taxon>Arabidopsis</taxon>
    </lineage>
</organism>
<evidence type="ECO:0000256" key="1">
    <source>
        <dbReference type="SAM" id="MobiDB-lite"/>
    </source>
</evidence>
<evidence type="ECO:0000313" key="2">
    <source>
        <dbReference type="EMBL" id="OAP10274.1"/>
    </source>
</evidence>
<dbReference type="Proteomes" id="UP000078284">
    <property type="component" value="Chromosome 2"/>
</dbReference>
<accession>A0A178VWP4</accession>
<protein>
    <submittedName>
        <fullName evidence="2">Uncharacterized protein</fullName>
    </submittedName>
</protein>
<gene>
    <name evidence="2" type="ordered locus">AXX17_At2g32380</name>
</gene>
<dbReference type="AlphaFoldDB" id="A0A178VWP4"/>
<feature type="region of interest" description="Disordered" evidence="1">
    <location>
        <begin position="1"/>
        <end position="21"/>
    </location>
</feature>
<comment type="caution">
    <text evidence="2">The sequence shown here is derived from an EMBL/GenBank/DDBJ whole genome shotgun (WGS) entry which is preliminary data.</text>
</comment>
<reference evidence="3" key="1">
    <citation type="journal article" date="2016" name="Proc. Natl. Acad. Sci. U.S.A.">
        <title>Chromosome-level assembly of Arabidopsis thaliana Ler reveals the extent of translocation and inversion polymorphisms.</title>
        <authorList>
            <person name="Zapata L."/>
            <person name="Ding J."/>
            <person name="Willing E.M."/>
            <person name="Hartwig B."/>
            <person name="Bezdan D."/>
            <person name="Jiao W.B."/>
            <person name="Patel V."/>
            <person name="Velikkakam James G."/>
            <person name="Koornneef M."/>
            <person name="Ossowski S."/>
            <person name="Schneeberger K."/>
        </authorList>
    </citation>
    <scope>NUCLEOTIDE SEQUENCE [LARGE SCALE GENOMIC DNA]</scope>
    <source>
        <strain evidence="3">cv. Landsberg erecta</strain>
    </source>
</reference>
<evidence type="ECO:0000313" key="3">
    <source>
        <dbReference type="Proteomes" id="UP000078284"/>
    </source>
</evidence>
<proteinExistence type="predicted"/>